<evidence type="ECO:0000313" key="2">
    <source>
        <dbReference type="EMBL" id="MDP5227598.1"/>
    </source>
</evidence>
<dbReference type="EMBL" id="JAVALS010000006">
    <property type="protein sequence ID" value="MDP5227598.1"/>
    <property type="molecule type" value="Genomic_DNA"/>
</dbReference>
<organism evidence="2 3">
    <name type="scientific">Arthrobacter horti</name>
    <dbReference type="NCBI Taxonomy" id="3068273"/>
    <lineage>
        <taxon>Bacteria</taxon>
        <taxon>Bacillati</taxon>
        <taxon>Actinomycetota</taxon>
        <taxon>Actinomycetes</taxon>
        <taxon>Micrococcales</taxon>
        <taxon>Micrococcaceae</taxon>
        <taxon>Arthrobacter</taxon>
    </lineage>
</organism>
<evidence type="ECO:0000313" key="3">
    <source>
        <dbReference type="Proteomes" id="UP001232725"/>
    </source>
</evidence>
<keyword evidence="3" id="KW-1185">Reference proteome</keyword>
<protein>
    <submittedName>
        <fullName evidence="2">Uncharacterized protein</fullName>
    </submittedName>
</protein>
<accession>A0ABT9IPV6</accession>
<comment type="caution">
    <text evidence="2">The sequence shown here is derived from an EMBL/GenBank/DDBJ whole genome shotgun (WGS) entry which is preliminary data.</text>
</comment>
<feature type="region of interest" description="Disordered" evidence="1">
    <location>
        <begin position="1"/>
        <end position="20"/>
    </location>
</feature>
<proteinExistence type="predicted"/>
<name>A0ABT9IPV6_9MICC</name>
<reference evidence="2 3" key="1">
    <citation type="submission" date="2023-08" db="EMBL/GenBank/DDBJ databases">
        <title>Arthrobacter horti sp. nov., isolated from forest soil.</title>
        <authorList>
            <person name="Park M."/>
        </authorList>
    </citation>
    <scope>NUCLEOTIDE SEQUENCE [LARGE SCALE GENOMIC DNA]</scope>
    <source>
        <strain evidence="2 3">YJM1</strain>
    </source>
</reference>
<dbReference type="RefSeq" id="WP_305996648.1">
    <property type="nucleotide sequence ID" value="NZ_JAVALS010000006.1"/>
</dbReference>
<sequence length="95" mass="10182">MNASDTLTAPQTLPATPDFAWSDADGDSAFMVRLTAGDADSLQDGISRAVEEAIFVATSTSRFCGVLVTRLDHDTVVVELSEDVPFGTTWESDLR</sequence>
<evidence type="ECO:0000256" key="1">
    <source>
        <dbReference type="SAM" id="MobiDB-lite"/>
    </source>
</evidence>
<feature type="compositionally biased region" description="Low complexity" evidence="1">
    <location>
        <begin position="1"/>
        <end position="17"/>
    </location>
</feature>
<dbReference type="Proteomes" id="UP001232725">
    <property type="component" value="Unassembled WGS sequence"/>
</dbReference>
<gene>
    <name evidence="2" type="ORF">Q9R02_10575</name>
</gene>